<dbReference type="Proteomes" id="UP000518752">
    <property type="component" value="Unassembled WGS sequence"/>
</dbReference>
<evidence type="ECO:0000313" key="4">
    <source>
        <dbReference type="Proteomes" id="UP000518752"/>
    </source>
</evidence>
<dbReference type="Gene3D" id="3.40.50.2060">
    <property type="match status" value="1"/>
</dbReference>
<name>A0A8H5GWG8_9AGAR</name>
<dbReference type="InterPro" id="IPR043154">
    <property type="entry name" value="Sec-1-like_dom1"/>
</dbReference>
<dbReference type="Pfam" id="PF04664">
    <property type="entry name" value="OGFr_N"/>
    <property type="match status" value="1"/>
</dbReference>
<dbReference type="GO" id="GO:0016192">
    <property type="term" value="P:vesicle-mediated transport"/>
    <property type="evidence" value="ECO:0007669"/>
    <property type="project" value="InterPro"/>
</dbReference>
<dbReference type="EMBL" id="JAACJN010000112">
    <property type="protein sequence ID" value="KAF5372257.1"/>
    <property type="molecule type" value="Genomic_DNA"/>
</dbReference>
<dbReference type="Gene3D" id="1.25.40.60">
    <property type="match status" value="1"/>
</dbReference>
<organism evidence="3 4">
    <name type="scientific">Collybiopsis confluens</name>
    <dbReference type="NCBI Taxonomy" id="2823264"/>
    <lineage>
        <taxon>Eukaryota</taxon>
        <taxon>Fungi</taxon>
        <taxon>Dikarya</taxon>
        <taxon>Basidiomycota</taxon>
        <taxon>Agaricomycotina</taxon>
        <taxon>Agaricomycetes</taxon>
        <taxon>Agaricomycetidae</taxon>
        <taxon>Agaricales</taxon>
        <taxon>Marasmiineae</taxon>
        <taxon>Omphalotaceae</taxon>
        <taxon>Collybiopsis</taxon>
    </lineage>
</organism>
<accession>A0A8H5GWG8</accession>
<comment type="similarity">
    <text evidence="1">Belongs to the STXBP/unc-18/SEC1 family.</text>
</comment>
<evidence type="ECO:0000313" key="3">
    <source>
        <dbReference type="EMBL" id="KAF5372257.1"/>
    </source>
</evidence>
<sequence>MQDLPLDIQEFLDQYPEARDDHTQSKNVEFYSNRLRCRPDNLLIEEIHKLWLGEYDKLEYKHGYIQWLFPIREYGMNYESQPLQLHELEALRQDPDAINRLIDSYKLMLDFYGMRLVSVETGQVDRALPPRNYAPRYKNLLRSSHNNLRISRILKCLSEFGLERLNAGFLLHVLNEQSEWKELNSPVIRGSMDRWWGNCLRNAQERAWIQSTIAKVRAGDDFVFTRETYERVLGRRLETGRLDGDGDEGSGAVETYVSKIIAEPSAMKVLLLDTHTTPIVSLASTQSTLLSHQVYLTDRIDNKKRDRMPHMKCVCFLQSSEDSLQALQVELREPNASNRKFPSTTDFSNILTKSIIERLAEADGYEVVREVQEYFADYAPLLPSLFSLNHMPSSSRPLYGTSPNTWNTDALERAVQGITAVLLSLKKKPVIRYEKMSGMAKKLATEVQHRIHSESALFDFRLTQVPPLLLILDRRNDPVTPLLSQWTYQAMVHELIGIQNGRVDLNLVPDIRPELSEITLTTSTDPFFQAHHLETFGDLGTSLKNYVQSYQSRSLAHSPSSINSITDMKRFVEEYPEFRKLGGNVSKHVALVGELSRLVSKHKLLEIGEVEQGLATSSGADYKDILNVVKDNATSPTHKLRLVILYALRYQKTQATNIANLINFLLENGVSREDARVSILL</sequence>
<proteinExistence type="inferred from homology"/>
<gene>
    <name evidence="3" type="ORF">D9757_009620</name>
</gene>
<dbReference type="InterPro" id="IPR027482">
    <property type="entry name" value="Sec1-like_dom2"/>
</dbReference>
<dbReference type="SUPFAM" id="SSF56815">
    <property type="entry name" value="Sec1/munc18-like (SM) proteins"/>
    <property type="match status" value="1"/>
</dbReference>
<dbReference type="OrthoDB" id="10266265at2759"/>
<feature type="domain" description="Opioid growth factor receptor (OGFr) conserved" evidence="2">
    <location>
        <begin position="22"/>
        <end position="224"/>
    </location>
</feature>
<comment type="caution">
    <text evidence="3">The sequence shown here is derived from an EMBL/GenBank/DDBJ whole genome shotgun (WGS) entry which is preliminary data.</text>
</comment>
<dbReference type="InterPro" id="IPR036045">
    <property type="entry name" value="Sec1-like_sf"/>
</dbReference>
<dbReference type="InterPro" id="IPR006757">
    <property type="entry name" value="OGF_rcpt"/>
</dbReference>
<dbReference type="GO" id="GO:0038023">
    <property type="term" value="F:signaling receptor activity"/>
    <property type="evidence" value="ECO:0007669"/>
    <property type="project" value="InterPro"/>
</dbReference>
<keyword evidence="4" id="KW-1185">Reference proteome</keyword>
<dbReference type="GO" id="GO:0016020">
    <property type="term" value="C:membrane"/>
    <property type="evidence" value="ECO:0007669"/>
    <property type="project" value="InterPro"/>
</dbReference>
<dbReference type="PANTHER" id="PTHR11679">
    <property type="entry name" value="VESICLE PROTEIN SORTING-ASSOCIATED"/>
    <property type="match status" value="1"/>
</dbReference>
<dbReference type="AlphaFoldDB" id="A0A8H5GWG8"/>
<dbReference type="Pfam" id="PF00995">
    <property type="entry name" value="Sec1"/>
    <property type="match status" value="1"/>
</dbReference>
<dbReference type="Gene3D" id="3.40.50.1910">
    <property type="match status" value="1"/>
</dbReference>
<evidence type="ECO:0000256" key="1">
    <source>
        <dbReference type="ARBA" id="ARBA00009884"/>
    </source>
</evidence>
<evidence type="ECO:0000259" key="2">
    <source>
        <dbReference type="Pfam" id="PF04664"/>
    </source>
</evidence>
<dbReference type="InterPro" id="IPR001619">
    <property type="entry name" value="Sec1-like"/>
</dbReference>
<reference evidence="3 4" key="1">
    <citation type="journal article" date="2020" name="ISME J.">
        <title>Uncovering the hidden diversity of litter-decomposition mechanisms in mushroom-forming fungi.</title>
        <authorList>
            <person name="Floudas D."/>
            <person name="Bentzer J."/>
            <person name="Ahren D."/>
            <person name="Johansson T."/>
            <person name="Persson P."/>
            <person name="Tunlid A."/>
        </authorList>
    </citation>
    <scope>NUCLEOTIDE SEQUENCE [LARGE SCALE GENOMIC DNA]</scope>
    <source>
        <strain evidence="3 4">CBS 406.79</strain>
    </source>
</reference>
<protein>
    <recommendedName>
        <fullName evidence="2">Opioid growth factor receptor (OGFr) conserved domain-containing protein</fullName>
    </recommendedName>
</protein>